<organism evidence="1 2">
    <name type="scientific">Cytospora leucostoma</name>
    <dbReference type="NCBI Taxonomy" id="1230097"/>
    <lineage>
        <taxon>Eukaryota</taxon>
        <taxon>Fungi</taxon>
        <taxon>Dikarya</taxon>
        <taxon>Ascomycota</taxon>
        <taxon>Pezizomycotina</taxon>
        <taxon>Sordariomycetes</taxon>
        <taxon>Sordariomycetidae</taxon>
        <taxon>Diaporthales</taxon>
        <taxon>Cytosporaceae</taxon>
        <taxon>Cytospora</taxon>
    </lineage>
</organism>
<evidence type="ECO:0000313" key="1">
    <source>
        <dbReference type="EMBL" id="ROW15276.1"/>
    </source>
</evidence>
<sequence>MYDLLYYDPKGNLGSYPGDVIWEADKDYSTEAAAYEHLIKAAQIESFEPEYQGTWTFSHHLPTNGRPQTRHGRMLLMERLHGSSFRNMRRHNDPDWDKGTDSFHYPREYRLQVLARAMDGFVK</sequence>
<dbReference type="EMBL" id="LKEB01000010">
    <property type="protein sequence ID" value="ROW15276.1"/>
    <property type="molecule type" value="Genomic_DNA"/>
</dbReference>
<dbReference type="InParanoid" id="A0A423XGU6"/>
<proteinExistence type="predicted"/>
<evidence type="ECO:0000313" key="2">
    <source>
        <dbReference type="Proteomes" id="UP000285146"/>
    </source>
</evidence>
<dbReference type="OrthoDB" id="4267316at2759"/>
<dbReference type="AlphaFoldDB" id="A0A423XGU6"/>
<dbReference type="Proteomes" id="UP000285146">
    <property type="component" value="Unassembled WGS sequence"/>
</dbReference>
<comment type="caution">
    <text evidence="1">The sequence shown here is derived from an EMBL/GenBank/DDBJ whole genome shotgun (WGS) entry which is preliminary data.</text>
</comment>
<name>A0A423XGU6_9PEZI</name>
<keyword evidence="2" id="KW-1185">Reference proteome</keyword>
<gene>
    <name evidence="1" type="ORF">VPNG_03001</name>
</gene>
<reference evidence="1 2" key="1">
    <citation type="submission" date="2015-09" db="EMBL/GenBank/DDBJ databases">
        <title>Host preference determinants of Valsa canker pathogens revealed by comparative genomics.</title>
        <authorList>
            <person name="Yin Z."/>
            <person name="Huang L."/>
        </authorList>
    </citation>
    <scope>NUCLEOTIDE SEQUENCE [LARGE SCALE GENOMIC DNA]</scope>
    <source>
        <strain evidence="1 2">SXYLt</strain>
    </source>
</reference>
<protein>
    <submittedName>
        <fullName evidence="1">Uncharacterized protein</fullName>
    </submittedName>
</protein>
<accession>A0A423XGU6</accession>